<reference evidence="1 2" key="1">
    <citation type="journal article" date="2024" name="Plant Biotechnol. J.">
        <title>Dendrobium thyrsiflorum genome and its molecular insights into genes involved in important horticultural traits.</title>
        <authorList>
            <person name="Chen B."/>
            <person name="Wang J.Y."/>
            <person name="Zheng P.J."/>
            <person name="Li K.L."/>
            <person name="Liang Y.M."/>
            <person name="Chen X.F."/>
            <person name="Zhang C."/>
            <person name="Zhao X."/>
            <person name="He X."/>
            <person name="Zhang G.Q."/>
            <person name="Liu Z.J."/>
            <person name="Xu Q."/>
        </authorList>
    </citation>
    <scope>NUCLEOTIDE SEQUENCE [LARGE SCALE GENOMIC DNA]</scope>
    <source>
        <strain evidence="1">GZMU011</strain>
    </source>
</reference>
<dbReference type="Proteomes" id="UP001552299">
    <property type="component" value="Unassembled WGS sequence"/>
</dbReference>
<organism evidence="1 2">
    <name type="scientific">Dendrobium thyrsiflorum</name>
    <name type="common">Pinecone-like raceme dendrobium</name>
    <name type="synonym">Orchid</name>
    <dbReference type="NCBI Taxonomy" id="117978"/>
    <lineage>
        <taxon>Eukaryota</taxon>
        <taxon>Viridiplantae</taxon>
        <taxon>Streptophyta</taxon>
        <taxon>Embryophyta</taxon>
        <taxon>Tracheophyta</taxon>
        <taxon>Spermatophyta</taxon>
        <taxon>Magnoliopsida</taxon>
        <taxon>Liliopsida</taxon>
        <taxon>Asparagales</taxon>
        <taxon>Orchidaceae</taxon>
        <taxon>Epidendroideae</taxon>
        <taxon>Malaxideae</taxon>
        <taxon>Dendrobiinae</taxon>
        <taxon>Dendrobium</taxon>
    </lineage>
</organism>
<proteinExistence type="predicted"/>
<name>A0ABD0UBH7_DENTH</name>
<dbReference type="AlphaFoldDB" id="A0ABD0UBH7"/>
<comment type="caution">
    <text evidence="1">The sequence shown here is derived from an EMBL/GenBank/DDBJ whole genome shotgun (WGS) entry which is preliminary data.</text>
</comment>
<sequence length="87" mass="10768">MLMAFSLQARKQDLSSEYLHKIILKHQGFVNSYFFHFLHLQSELRLLKVIHCYWPCIEKYEVYNVIWKLYSGQIICWIKIWREDRVM</sequence>
<dbReference type="EMBL" id="JANQDX010000016">
    <property type="protein sequence ID" value="KAL0910058.1"/>
    <property type="molecule type" value="Genomic_DNA"/>
</dbReference>
<accession>A0ABD0UBH7</accession>
<gene>
    <name evidence="1" type="ORF">M5K25_020987</name>
</gene>
<keyword evidence="2" id="KW-1185">Reference proteome</keyword>
<protein>
    <submittedName>
        <fullName evidence="1">Uncharacterized protein</fullName>
    </submittedName>
</protein>
<evidence type="ECO:0000313" key="2">
    <source>
        <dbReference type="Proteomes" id="UP001552299"/>
    </source>
</evidence>
<evidence type="ECO:0000313" key="1">
    <source>
        <dbReference type="EMBL" id="KAL0910058.1"/>
    </source>
</evidence>